<dbReference type="RefSeq" id="WP_146942486.1">
    <property type="nucleotide sequence ID" value="NZ_BJYJ01000018.1"/>
</dbReference>
<dbReference type="NCBIfam" id="NF047798">
    <property type="entry name" value="leader_Chryseo"/>
    <property type="match status" value="1"/>
</dbReference>
<dbReference type="InterPro" id="IPR058074">
    <property type="entry name" value="Bacteriocin-like"/>
</dbReference>
<sequence length="61" mass="6713">MKNLKKLNRKSLKAIAGGAGDECNIDLDCGPKGCAWCTEVRGRKLCLRSVDYPFCLDPNPE</sequence>
<dbReference type="OrthoDB" id="1263750at2"/>
<organism evidence="1 2">
    <name type="scientific">Chryseobacterium hagamense</name>
    <dbReference type="NCBI Taxonomy" id="395935"/>
    <lineage>
        <taxon>Bacteria</taxon>
        <taxon>Pseudomonadati</taxon>
        <taxon>Bacteroidota</taxon>
        <taxon>Flavobacteriia</taxon>
        <taxon>Flavobacteriales</taxon>
        <taxon>Weeksellaceae</taxon>
        <taxon>Chryseobacterium group</taxon>
        <taxon>Chryseobacterium</taxon>
    </lineage>
</organism>
<keyword evidence="2" id="KW-1185">Reference proteome</keyword>
<evidence type="ECO:0008006" key="3">
    <source>
        <dbReference type="Google" id="ProtNLM"/>
    </source>
</evidence>
<dbReference type="Proteomes" id="UP000321863">
    <property type="component" value="Unassembled WGS sequence"/>
</dbReference>
<proteinExistence type="predicted"/>
<protein>
    <recommendedName>
        <fullName evidence="3">Bacteriocin</fullName>
    </recommendedName>
</protein>
<accession>A0A511YPF4</accession>
<evidence type="ECO:0000313" key="1">
    <source>
        <dbReference type="EMBL" id="GEN77070.1"/>
    </source>
</evidence>
<dbReference type="AlphaFoldDB" id="A0A511YPF4"/>
<comment type="caution">
    <text evidence="1">The sequence shown here is derived from an EMBL/GenBank/DDBJ whole genome shotgun (WGS) entry which is preliminary data.</text>
</comment>
<name>A0A511YPF4_9FLAO</name>
<gene>
    <name evidence="1" type="ORF">CHA01nite_28100</name>
</gene>
<dbReference type="EMBL" id="BJYJ01000018">
    <property type="protein sequence ID" value="GEN77070.1"/>
    <property type="molecule type" value="Genomic_DNA"/>
</dbReference>
<evidence type="ECO:0000313" key="2">
    <source>
        <dbReference type="Proteomes" id="UP000321863"/>
    </source>
</evidence>
<reference evidence="1 2" key="1">
    <citation type="submission" date="2019-07" db="EMBL/GenBank/DDBJ databases">
        <title>Whole genome shotgun sequence of Chryseobacterium hagamense NBRC 105253.</title>
        <authorList>
            <person name="Hosoyama A."/>
            <person name="Uohara A."/>
            <person name="Ohji S."/>
            <person name="Ichikawa N."/>
        </authorList>
    </citation>
    <scope>NUCLEOTIDE SEQUENCE [LARGE SCALE GENOMIC DNA]</scope>
    <source>
        <strain evidence="1 2">NBRC 105253</strain>
    </source>
</reference>